<gene>
    <name evidence="2" type="ORF">COX38_01600</name>
</gene>
<comment type="caution">
    <text evidence="2">The sequence shown here is derived from an EMBL/GenBank/DDBJ whole genome shotgun (WGS) entry which is preliminary data.</text>
</comment>
<evidence type="ECO:0000256" key="1">
    <source>
        <dbReference type="SAM" id="Coils"/>
    </source>
</evidence>
<evidence type="ECO:0000313" key="2">
    <source>
        <dbReference type="EMBL" id="PIP22267.1"/>
    </source>
</evidence>
<protein>
    <submittedName>
        <fullName evidence="2">Uncharacterized protein</fullName>
    </submittedName>
</protein>
<feature type="coiled-coil region" evidence="1">
    <location>
        <begin position="32"/>
        <end position="59"/>
    </location>
</feature>
<accession>A0A2G9YSS3</accession>
<dbReference type="Proteomes" id="UP000229054">
    <property type="component" value="Unassembled WGS sequence"/>
</dbReference>
<name>A0A2G9YSS3_9BACT</name>
<evidence type="ECO:0000313" key="3">
    <source>
        <dbReference type="Proteomes" id="UP000229054"/>
    </source>
</evidence>
<reference evidence="2 3" key="1">
    <citation type="submission" date="2017-09" db="EMBL/GenBank/DDBJ databases">
        <title>Depth-based differentiation of microbial function through sediment-hosted aquifers and enrichment of novel symbionts in the deep terrestrial subsurface.</title>
        <authorList>
            <person name="Probst A.J."/>
            <person name="Ladd B."/>
            <person name="Jarett J.K."/>
            <person name="Geller-Mcgrath D.E."/>
            <person name="Sieber C.M."/>
            <person name="Emerson J.B."/>
            <person name="Anantharaman K."/>
            <person name="Thomas B.C."/>
            <person name="Malmstrom R."/>
            <person name="Stieglmeier M."/>
            <person name="Klingl A."/>
            <person name="Woyke T."/>
            <person name="Ryan C.M."/>
            <person name="Banfield J.F."/>
        </authorList>
    </citation>
    <scope>NUCLEOTIDE SEQUENCE [LARGE SCALE GENOMIC DNA]</scope>
    <source>
        <strain evidence="2">CG23_combo_of_CG06-09_8_20_14_all_39_25</strain>
    </source>
</reference>
<dbReference type="AlphaFoldDB" id="A0A2G9YSS3"/>
<keyword evidence="1" id="KW-0175">Coiled coil</keyword>
<sequence length="747" mass="80367">MRHSKPLFLILFLAFFSFLFNLGVPTSKAEVAAEMQELTAQLKEEVLLLQEQILILQERIGQIQLQLSAFSGEETAVEEEVVADCHALPLWDWHYCATDCKCKAGQGDCDSNTHCTTGYCALDVGVKYGQDRWIDVCEEKVATTAKVTTPKVTTPTIAPTTSPATTSEKTEEKVVATTCSDTDWFGNNNKDFQKRLTVKGTCTDAKGAYQDTCLNNTALREYYCAASWQNTQSCIYMDYYCDALGFNSCKNGACVKEGNLSVSLAEDSPATKTVFVGARSVEFLKAKFTVNHEENIKIDSLKVCVFRKEDGKSSSAWSSDVSNLKLYFGNSQISSTQAALVNGCAVFTGLNWVLQKSTSDALTVKADIPIGTSAPQLYMQINGGADIEAIGIASGAAVYAAGLALGNPVVISSTGYLSVALSSDNPESSTVKAGTNDFSALKFTLTNLTEKTISVEKISVKLEGKAQPNDFGNIYWRLSDGTLLGAAYFSQTASVDGFTSVSNPPAYEAGKAVIPPLFEIPSLATKKVIVSVDIKPEAGDGKTFQLTMPQELYLTLSDGYSVVGFPIEGNIMAIGGVTASCFDSDKGINEYVYGAITKDGVTNYDACFLGDNLKEWVCTAAGEKTYKLVECEYGCVDGVCKQAVGNDESTGVVCNDSDGGKDYETYGKVTHGDGAVTDYDQCESEITLKENYCQNGYYASETYECPQGCLNGACVAKTGLKNVENSLASVSEAISRLIENFKKLIGQ</sequence>
<dbReference type="EMBL" id="PCRN01000062">
    <property type="protein sequence ID" value="PIP22267.1"/>
    <property type="molecule type" value="Genomic_DNA"/>
</dbReference>
<organism evidence="2 3">
    <name type="scientific">Candidatus Nealsonbacteria bacterium CG23_combo_of_CG06-09_8_20_14_all_39_25</name>
    <dbReference type="NCBI Taxonomy" id="1974723"/>
    <lineage>
        <taxon>Bacteria</taxon>
        <taxon>Candidatus Nealsoniibacteriota</taxon>
    </lineage>
</organism>
<proteinExistence type="predicted"/>